<keyword evidence="11 24" id="KW-0732">Signal</keyword>
<dbReference type="InterPro" id="IPR000719">
    <property type="entry name" value="Prot_kinase_dom"/>
</dbReference>
<reference evidence="26" key="1">
    <citation type="journal article" date="2014" name="Nat. Commun.">
        <title>The tobacco genome sequence and its comparison with those of tomato and potato.</title>
        <authorList>
            <person name="Sierro N."/>
            <person name="Battey J.N."/>
            <person name="Ouadi S."/>
            <person name="Bakaher N."/>
            <person name="Bovet L."/>
            <person name="Willig A."/>
            <person name="Goepfert S."/>
            <person name="Peitsch M.C."/>
            <person name="Ivanov N.V."/>
        </authorList>
    </citation>
    <scope>NUCLEOTIDE SEQUENCE [LARGE SCALE GENOMIC DNA]</scope>
</reference>
<dbReference type="PaxDb" id="4097-A0A1S4CZ67"/>
<dbReference type="SUPFAM" id="SSF52047">
    <property type="entry name" value="RNI-like"/>
    <property type="match status" value="2"/>
</dbReference>
<dbReference type="OrthoDB" id="676979at2759"/>
<dbReference type="FunFam" id="1.10.510.10:FF:000358">
    <property type="entry name" value="Putative leucine-rich repeat receptor-like serine/threonine-protein kinase"/>
    <property type="match status" value="1"/>
</dbReference>
<evidence type="ECO:0000256" key="6">
    <source>
        <dbReference type="ARBA" id="ARBA00022527"/>
    </source>
</evidence>
<keyword evidence="13 22" id="KW-0547">Nucleotide-binding</keyword>
<sequence length="1111" mass="122994">MDKQIFLLILLFLGQYYLVSISAASSNETDQDALLTFQNLVTSPSHSLAKNWTKNTSFCSWFGVTCNTKRQRVVSLALPNLQLQGTISPSLANLSSLRELNRVNNNIQGNIPTSLFQHQRIQNISLAFNKLSGEIFQGPWYLPELRVLDLTNNNLTGIIPLSIGNATKLLYLSLSRNRINSNIPNEIGNLSRLAMLSLSHNQLTGPIPAILFNISSLISIHLRANRLSGPLLLNVGNLKSNLKILGIPYNQISGDFPSNICQFTELTVFSIAFNNITGEIPRNIGCLAKLKKFFVGNNAINGTIPTSLGNISTLQSLHCPNNHVEGPIPLELGKLSNLRMLDFAENYNLIGEIPKSIFNISSLEFISLSLNNFSGRIPSTTGLHLPNLNGLYLADNQIEGEIPPFITNSTKLTELVLAENFFTGKIPANLGNLRELQGLFLVKNQLTNEPSEHELLFLNSLVDCRMLQYLSFGYNPLNGILPNSIGNLSSAIEYFEIANARINGHIPKSIGNMTGLTMLDFQKNNLKGSIPSEVSKLKQLQGLYLHYNKLQGHIPKVVCQLSSLVQLILHRNELSGVIPECIGNLSMLQELWLGSNNFASKLPLSLWQLTGLLHLNISKNSLQGEVPLNIGELKAIIGLDFSSNHFSGMIPSRIGELENMQYLSLSNNSFLGSIPSSFSNLISMEFLDLSLNAISGTIPVSLEKLSRLRSINVSFNDLEGEIPNSGVFANSTPQSFVGNKGLCGMHMLEVPACAISNPRRHSKSKKLVLKIVTPVVTSSFLIFFLVSIWIMIQQRKGKSKDAEKLPELRTYQLISYHEIRRATNNFDVSNLIGVGGSGSVYRGTLSSGTVVAIKVLDLQNEETCKRFDTESEVIRNVRHRNLVPVITTCSSEHIRAFVLQYMPNGSLENWLYKEESHLNLLQRVTIMLDVAVAIEYLHHGYGTPIIHCDLKPANVLLDKDMVAHVGDFGISKILAGNKSTAHTATLGTLGYIAPEYGSEGIVSTSGDVYSYGIMFMEVLAKRRPTDEEIFSESLGIREWMRRAFSGTMMEIVDANLFFEEDKITSKSENCIASMIELALDCTNEKPESRITVKDVVKRLNKIKNTFLESRS</sequence>
<dbReference type="KEGG" id="nta:107824192"/>
<dbReference type="PROSITE" id="PS00108">
    <property type="entry name" value="PROTEIN_KINASE_ST"/>
    <property type="match status" value="1"/>
</dbReference>
<dbReference type="FunFam" id="3.80.10.10:FF:000129">
    <property type="entry name" value="Leucine-rich repeat receptor-like kinase"/>
    <property type="match status" value="1"/>
</dbReference>
<dbReference type="InterPro" id="IPR032675">
    <property type="entry name" value="LRR_dom_sf"/>
</dbReference>
<protein>
    <recommendedName>
        <fullName evidence="4">non-specific serine/threonine protein kinase</fullName>
        <ecNumber evidence="4">2.7.11.1</ecNumber>
    </recommendedName>
</protein>
<dbReference type="GO" id="GO:0005886">
    <property type="term" value="C:plasma membrane"/>
    <property type="evidence" value="ECO:0007669"/>
    <property type="project" value="UniProtKB-SubCell"/>
</dbReference>
<keyword evidence="17 23" id="KW-0472">Membrane</keyword>
<dbReference type="InterPro" id="IPR051716">
    <property type="entry name" value="Plant_RL_S/T_kinase"/>
</dbReference>
<evidence type="ECO:0000256" key="23">
    <source>
        <dbReference type="SAM" id="Phobius"/>
    </source>
</evidence>
<evidence type="ECO:0000313" key="26">
    <source>
        <dbReference type="Proteomes" id="UP000790787"/>
    </source>
</evidence>
<dbReference type="InterPro" id="IPR001611">
    <property type="entry name" value="Leu-rich_rpt"/>
</dbReference>
<dbReference type="FunFam" id="3.80.10.10:FF:000041">
    <property type="entry name" value="LRR receptor-like serine/threonine-protein kinase ERECTA"/>
    <property type="match status" value="1"/>
</dbReference>
<gene>
    <name evidence="27" type="primary">LOC107824192</name>
</gene>
<dbReference type="GO" id="GO:0006952">
    <property type="term" value="P:defense response"/>
    <property type="evidence" value="ECO:0007669"/>
    <property type="project" value="UniProtKB-ARBA"/>
</dbReference>
<evidence type="ECO:0000256" key="9">
    <source>
        <dbReference type="ARBA" id="ARBA00022679"/>
    </source>
</evidence>
<dbReference type="Proteomes" id="UP000790787">
    <property type="component" value="Chromosome 16"/>
</dbReference>
<evidence type="ECO:0000313" key="27">
    <source>
        <dbReference type="RefSeq" id="XP_016506421.1"/>
    </source>
</evidence>
<dbReference type="InterPro" id="IPR003591">
    <property type="entry name" value="Leu-rich_rpt_typical-subtyp"/>
</dbReference>
<keyword evidence="7" id="KW-0597">Phosphoprotein</keyword>
<comment type="catalytic activity">
    <reaction evidence="21">
        <text>L-seryl-[protein] + ATP = O-phospho-L-seryl-[protein] + ADP + H(+)</text>
        <dbReference type="Rhea" id="RHEA:17989"/>
        <dbReference type="Rhea" id="RHEA-COMP:9863"/>
        <dbReference type="Rhea" id="RHEA-COMP:11604"/>
        <dbReference type="ChEBI" id="CHEBI:15378"/>
        <dbReference type="ChEBI" id="CHEBI:29999"/>
        <dbReference type="ChEBI" id="CHEBI:30616"/>
        <dbReference type="ChEBI" id="CHEBI:83421"/>
        <dbReference type="ChEBI" id="CHEBI:456216"/>
        <dbReference type="EC" id="2.7.11.1"/>
    </reaction>
</comment>
<comment type="similarity">
    <text evidence="3">Belongs to the protein kinase superfamily. Ser/Thr protein kinase family.</text>
</comment>
<organism evidence="26 27">
    <name type="scientific">Nicotiana tabacum</name>
    <name type="common">Common tobacco</name>
    <dbReference type="NCBI Taxonomy" id="4097"/>
    <lineage>
        <taxon>Eukaryota</taxon>
        <taxon>Viridiplantae</taxon>
        <taxon>Streptophyta</taxon>
        <taxon>Embryophyta</taxon>
        <taxon>Tracheophyta</taxon>
        <taxon>Spermatophyta</taxon>
        <taxon>Magnoliopsida</taxon>
        <taxon>eudicotyledons</taxon>
        <taxon>Gunneridae</taxon>
        <taxon>Pentapetalae</taxon>
        <taxon>asterids</taxon>
        <taxon>lamiids</taxon>
        <taxon>Solanales</taxon>
        <taxon>Solanaceae</taxon>
        <taxon>Nicotianoideae</taxon>
        <taxon>Nicotianeae</taxon>
        <taxon>Nicotiana</taxon>
    </lineage>
</organism>
<evidence type="ECO:0000256" key="12">
    <source>
        <dbReference type="ARBA" id="ARBA00022737"/>
    </source>
</evidence>
<evidence type="ECO:0000256" key="21">
    <source>
        <dbReference type="ARBA" id="ARBA00048679"/>
    </source>
</evidence>
<dbReference type="GO" id="GO:0033612">
    <property type="term" value="F:receptor serine/threonine kinase binding"/>
    <property type="evidence" value="ECO:0000318"/>
    <property type="project" value="GO_Central"/>
</dbReference>
<dbReference type="FunFam" id="3.80.10.10:FF:000095">
    <property type="entry name" value="LRR receptor-like serine/threonine-protein kinase GSO1"/>
    <property type="match status" value="2"/>
</dbReference>
<keyword evidence="9" id="KW-0808">Transferase</keyword>
<dbReference type="InterPro" id="IPR013210">
    <property type="entry name" value="LRR_N_plant-typ"/>
</dbReference>
<dbReference type="GO" id="GO:0016020">
    <property type="term" value="C:membrane"/>
    <property type="evidence" value="ECO:0000318"/>
    <property type="project" value="GO_Central"/>
</dbReference>
<evidence type="ECO:0000256" key="5">
    <source>
        <dbReference type="ARBA" id="ARBA00022475"/>
    </source>
</evidence>
<evidence type="ECO:0000256" key="16">
    <source>
        <dbReference type="ARBA" id="ARBA00022989"/>
    </source>
</evidence>
<comment type="subcellular location">
    <subcellularLocation>
        <location evidence="1">Cell membrane</location>
        <topology evidence="1">Single-pass membrane protein</topology>
    </subcellularLocation>
    <subcellularLocation>
        <location evidence="2">Membrane</location>
        <topology evidence="2">Single-pass type I membrane protein</topology>
    </subcellularLocation>
</comment>
<accession>A0A1S4CZ67</accession>
<evidence type="ECO:0000256" key="7">
    <source>
        <dbReference type="ARBA" id="ARBA00022553"/>
    </source>
</evidence>
<keyword evidence="16 23" id="KW-1133">Transmembrane helix</keyword>
<dbReference type="InterPro" id="IPR011009">
    <property type="entry name" value="Kinase-like_dom_sf"/>
</dbReference>
<keyword evidence="5" id="KW-1003">Cell membrane</keyword>
<dbReference type="GeneID" id="107824192"/>
<dbReference type="RefSeq" id="XP_016506421.1">
    <property type="nucleotide sequence ID" value="XM_016650935.2"/>
</dbReference>
<evidence type="ECO:0000256" key="14">
    <source>
        <dbReference type="ARBA" id="ARBA00022777"/>
    </source>
</evidence>
<dbReference type="OMA" id="EICNENM"/>
<evidence type="ECO:0000256" key="10">
    <source>
        <dbReference type="ARBA" id="ARBA00022692"/>
    </source>
</evidence>
<dbReference type="Pfam" id="PF13855">
    <property type="entry name" value="LRR_8"/>
    <property type="match status" value="1"/>
</dbReference>
<dbReference type="Gene3D" id="3.30.200.20">
    <property type="entry name" value="Phosphorylase Kinase, domain 1"/>
    <property type="match status" value="1"/>
</dbReference>
<evidence type="ECO:0000256" key="24">
    <source>
        <dbReference type="SAM" id="SignalP"/>
    </source>
</evidence>
<keyword evidence="18" id="KW-0675">Receptor</keyword>
<dbReference type="SMART" id="SM00369">
    <property type="entry name" value="LRR_TYP"/>
    <property type="match status" value="10"/>
</dbReference>
<dbReference type="STRING" id="4097.A0A1S4CZ67"/>
<dbReference type="SMR" id="A0A1S4CZ67"/>
<dbReference type="Gene3D" id="1.10.510.10">
    <property type="entry name" value="Transferase(Phosphotransferase) domain 1"/>
    <property type="match status" value="1"/>
</dbReference>
<dbReference type="SMART" id="SM00365">
    <property type="entry name" value="LRR_SD22"/>
    <property type="match status" value="9"/>
</dbReference>
<keyword evidence="19" id="KW-0325">Glycoprotein</keyword>
<keyword evidence="12" id="KW-0677">Repeat</keyword>
<dbReference type="Pfam" id="PF23598">
    <property type="entry name" value="LRR_14"/>
    <property type="match status" value="2"/>
</dbReference>
<feature type="domain" description="Protein kinase" evidence="25">
    <location>
        <begin position="826"/>
        <end position="1107"/>
    </location>
</feature>
<evidence type="ECO:0000256" key="11">
    <source>
        <dbReference type="ARBA" id="ARBA00022729"/>
    </source>
</evidence>
<evidence type="ECO:0000256" key="13">
    <source>
        <dbReference type="ARBA" id="ARBA00022741"/>
    </source>
</evidence>
<proteinExistence type="inferred from homology"/>
<evidence type="ECO:0000256" key="4">
    <source>
        <dbReference type="ARBA" id="ARBA00012513"/>
    </source>
</evidence>
<dbReference type="Pfam" id="PF00069">
    <property type="entry name" value="Pkinase"/>
    <property type="match status" value="1"/>
</dbReference>
<evidence type="ECO:0000256" key="20">
    <source>
        <dbReference type="ARBA" id="ARBA00047899"/>
    </source>
</evidence>
<evidence type="ECO:0000256" key="17">
    <source>
        <dbReference type="ARBA" id="ARBA00023136"/>
    </source>
</evidence>
<dbReference type="AlphaFoldDB" id="A0A1S4CZ67"/>
<evidence type="ECO:0000256" key="1">
    <source>
        <dbReference type="ARBA" id="ARBA00004162"/>
    </source>
</evidence>
<dbReference type="CDD" id="cd14066">
    <property type="entry name" value="STKc_IRAK"/>
    <property type="match status" value="1"/>
</dbReference>
<dbReference type="FunFam" id="3.30.200.20:FF:000661">
    <property type="entry name" value="Serine-threonine protein kinase plant-type"/>
    <property type="match status" value="1"/>
</dbReference>
<dbReference type="PROSITE" id="PS51450">
    <property type="entry name" value="LRR"/>
    <property type="match status" value="1"/>
</dbReference>
<evidence type="ECO:0000256" key="19">
    <source>
        <dbReference type="ARBA" id="ARBA00023180"/>
    </source>
</evidence>
<keyword evidence="26" id="KW-1185">Reference proteome</keyword>
<feature type="binding site" evidence="22">
    <location>
        <position position="854"/>
    </location>
    <ligand>
        <name>ATP</name>
        <dbReference type="ChEBI" id="CHEBI:30616"/>
    </ligand>
</feature>
<dbReference type="SMART" id="SM00220">
    <property type="entry name" value="S_TKc"/>
    <property type="match status" value="1"/>
</dbReference>
<dbReference type="GO" id="GO:0005524">
    <property type="term" value="F:ATP binding"/>
    <property type="evidence" value="ECO:0007669"/>
    <property type="project" value="UniProtKB-UniRule"/>
</dbReference>
<evidence type="ECO:0000256" key="2">
    <source>
        <dbReference type="ARBA" id="ARBA00004479"/>
    </source>
</evidence>
<dbReference type="PANTHER" id="PTHR48053:SF169">
    <property type="entry name" value="PROTEIN KINASE DOMAIN-CONTAINING PROTEIN"/>
    <property type="match status" value="1"/>
</dbReference>
<dbReference type="InterPro" id="IPR055414">
    <property type="entry name" value="LRR_R13L4/SHOC2-like"/>
</dbReference>
<dbReference type="EC" id="2.7.11.1" evidence="4"/>
<evidence type="ECO:0000256" key="18">
    <source>
        <dbReference type="ARBA" id="ARBA00023170"/>
    </source>
</evidence>
<dbReference type="PROSITE" id="PS00107">
    <property type="entry name" value="PROTEIN_KINASE_ATP"/>
    <property type="match status" value="1"/>
</dbReference>
<dbReference type="RefSeq" id="XP_016506421.1">
    <property type="nucleotide sequence ID" value="XM_016650935.1"/>
</dbReference>
<dbReference type="Pfam" id="PF00560">
    <property type="entry name" value="LRR_1"/>
    <property type="match status" value="2"/>
</dbReference>
<dbReference type="PROSITE" id="PS50011">
    <property type="entry name" value="PROTEIN_KINASE_DOM"/>
    <property type="match status" value="1"/>
</dbReference>
<dbReference type="GO" id="GO:0051707">
    <property type="term" value="P:response to other organism"/>
    <property type="evidence" value="ECO:0007669"/>
    <property type="project" value="UniProtKB-ARBA"/>
</dbReference>
<feature type="transmembrane region" description="Helical" evidence="23">
    <location>
        <begin position="767"/>
        <end position="792"/>
    </location>
</feature>
<dbReference type="SUPFAM" id="SSF56112">
    <property type="entry name" value="Protein kinase-like (PK-like)"/>
    <property type="match status" value="1"/>
</dbReference>
<name>A0A1S4CZ67_TOBAC</name>
<evidence type="ECO:0000259" key="25">
    <source>
        <dbReference type="PROSITE" id="PS50011"/>
    </source>
</evidence>
<dbReference type="Gene3D" id="3.80.10.10">
    <property type="entry name" value="Ribonuclease Inhibitor"/>
    <property type="match status" value="5"/>
</dbReference>
<keyword evidence="15 22" id="KW-0067">ATP-binding</keyword>
<dbReference type="PANTHER" id="PTHR48053">
    <property type="entry name" value="LEUCINE RICH REPEAT FAMILY PROTEIN, EXPRESSED"/>
    <property type="match status" value="1"/>
</dbReference>
<keyword evidence="6" id="KW-0723">Serine/threonine-protein kinase</keyword>
<evidence type="ECO:0000256" key="8">
    <source>
        <dbReference type="ARBA" id="ARBA00022614"/>
    </source>
</evidence>
<dbReference type="InterPro" id="IPR017441">
    <property type="entry name" value="Protein_kinase_ATP_BS"/>
</dbReference>
<evidence type="ECO:0000256" key="22">
    <source>
        <dbReference type="PROSITE-ProRule" id="PRU10141"/>
    </source>
</evidence>
<evidence type="ECO:0000256" key="15">
    <source>
        <dbReference type="ARBA" id="ARBA00022840"/>
    </source>
</evidence>
<feature type="signal peptide" evidence="24">
    <location>
        <begin position="1"/>
        <end position="23"/>
    </location>
</feature>
<keyword evidence="10 23" id="KW-0812">Transmembrane</keyword>
<dbReference type="GO" id="GO:0004674">
    <property type="term" value="F:protein serine/threonine kinase activity"/>
    <property type="evidence" value="ECO:0007669"/>
    <property type="project" value="UniProtKB-KW"/>
</dbReference>
<keyword evidence="8" id="KW-0433">Leucine-rich repeat</keyword>
<dbReference type="InterPro" id="IPR008271">
    <property type="entry name" value="Ser/Thr_kinase_AS"/>
</dbReference>
<evidence type="ECO:0000256" key="3">
    <source>
        <dbReference type="ARBA" id="ARBA00008684"/>
    </source>
</evidence>
<feature type="chain" id="PRO_5010252116" description="non-specific serine/threonine protein kinase" evidence="24">
    <location>
        <begin position="24"/>
        <end position="1111"/>
    </location>
</feature>
<comment type="catalytic activity">
    <reaction evidence="20">
        <text>L-threonyl-[protein] + ATP = O-phospho-L-threonyl-[protein] + ADP + H(+)</text>
        <dbReference type="Rhea" id="RHEA:46608"/>
        <dbReference type="Rhea" id="RHEA-COMP:11060"/>
        <dbReference type="Rhea" id="RHEA-COMP:11605"/>
        <dbReference type="ChEBI" id="CHEBI:15378"/>
        <dbReference type="ChEBI" id="CHEBI:30013"/>
        <dbReference type="ChEBI" id="CHEBI:30616"/>
        <dbReference type="ChEBI" id="CHEBI:61977"/>
        <dbReference type="ChEBI" id="CHEBI:456216"/>
        <dbReference type="EC" id="2.7.11.1"/>
    </reaction>
</comment>
<dbReference type="Pfam" id="PF08263">
    <property type="entry name" value="LRRNT_2"/>
    <property type="match status" value="1"/>
</dbReference>
<keyword evidence="14" id="KW-0418">Kinase</keyword>
<reference evidence="27" key="2">
    <citation type="submission" date="2025-08" db="UniProtKB">
        <authorList>
            <consortium name="RefSeq"/>
        </authorList>
    </citation>
    <scope>IDENTIFICATION</scope>
    <source>
        <tissue evidence="27">Leaf</tissue>
    </source>
</reference>